<feature type="chain" id="PRO_5002348600" description="GDSL esterase/lipase" evidence="5">
    <location>
        <begin position="24"/>
        <end position="392"/>
    </location>
</feature>
<keyword evidence="2 5" id="KW-0732">Signal</keyword>
<dbReference type="InterPro" id="IPR036514">
    <property type="entry name" value="SGNH_hydro_sf"/>
</dbReference>
<evidence type="ECO:0000256" key="5">
    <source>
        <dbReference type="SAM" id="SignalP"/>
    </source>
</evidence>
<reference evidence="7" key="2">
    <citation type="submission" date="2013-12" db="EMBL/GenBank/DDBJ databases">
        <authorList>
            <person name="Yu Y."/>
            <person name="Lee S."/>
            <person name="de Baynast K."/>
            <person name="Wissotski M."/>
            <person name="Liu L."/>
            <person name="Talag J."/>
            <person name="Goicoechea J."/>
            <person name="Angelova A."/>
            <person name="Jetty R."/>
            <person name="Kudrna D."/>
            <person name="Golser W."/>
            <person name="Rivera L."/>
            <person name="Zhang J."/>
            <person name="Wing R."/>
        </authorList>
    </citation>
    <scope>NUCLEOTIDE SEQUENCE</scope>
</reference>
<keyword evidence="4" id="KW-0325">Glycoprotein</keyword>
<feature type="signal peptide" evidence="5">
    <location>
        <begin position="1"/>
        <end position="23"/>
    </location>
</feature>
<name>A0A0D9W1A6_9ORYZ</name>
<evidence type="ECO:0008006" key="8">
    <source>
        <dbReference type="Google" id="ProtNLM"/>
    </source>
</evidence>
<dbReference type="HOGENOM" id="CLU_015101_2_1_1"/>
<reference evidence="6" key="3">
    <citation type="submission" date="2015-04" db="UniProtKB">
        <authorList>
            <consortium name="EnsemblPlants"/>
        </authorList>
    </citation>
    <scope>IDENTIFICATION</scope>
</reference>
<evidence type="ECO:0000313" key="7">
    <source>
        <dbReference type="Proteomes" id="UP000032180"/>
    </source>
</evidence>
<evidence type="ECO:0000256" key="2">
    <source>
        <dbReference type="ARBA" id="ARBA00022729"/>
    </source>
</evidence>
<dbReference type="EnsemblPlants" id="LPERR03G34730.1">
    <property type="protein sequence ID" value="LPERR03G34730.1"/>
    <property type="gene ID" value="LPERR03G34730"/>
</dbReference>
<reference evidence="6 7" key="1">
    <citation type="submission" date="2012-08" db="EMBL/GenBank/DDBJ databases">
        <title>Oryza genome evolution.</title>
        <authorList>
            <person name="Wing R.A."/>
        </authorList>
    </citation>
    <scope>NUCLEOTIDE SEQUENCE</scope>
</reference>
<protein>
    <recommendedName>
        <fullName evidence="8">GDSL esterase/lipase</fullName>
    </recommendedName>
</protein>
<dbReference type="CDD" id="cd01837">
    <property type="entry name" value="SGNH_plant_lipase_like"/>
    <property type="match status" value="1"/>
</dbReference>
<evidence type="ECO:0000313" key="6">
    <source>
        <dbReference type="EnsemblPlants" id="LPERR03G34730.1"/>
    </source>
</evidence>
<keyword evidence="3" id="KW-0378">Hydrolase</keyword>
<proteinExistence type="inferred from homology"/>
<organism evidence="6 7">
    <name type="scientific">Leersia perrieri</name>
    <dbReference type="NCBI Taxonomy" id="77586"/>
    <lineage>
        <taxon>Eukaryota</taxon>
        <taxon>Viridiplantae</taxon>
        <taxon>Streptophyta</taxon>
        <taxon>Embryophyta</taxon>
        <taxon>Tracheophyta</taxon>
        <taxon>Spermatophyta</taxon>
        <taxon>Magnoliopsida</taxon>
        <taxon>Liliopsida</taxon>
        <taxon>Poales</taxon>
        <taxon>Poaceae</taxon>
        <taxon>BOP clade</taxon>
        <taxon>Oryzoideae</taxon>
        <taxon>Oryzeae</taxon>
        <taxon>Oryzinae</taxon>
        <taxon>Leersia</taxon>
    </lineage>
</organism>
<dbReference type="GO" id="GO:0008126">
    <property type="term" value="F:acetylesterase activity"/>
    <property type="evidence" value="ECO:0007669"/>
    <property type="project" value="EnsemblPlants"/>
</dbReference>
<sequence>MASTRIPLLLAVIVVAAFPAAKSAPTSSSSPAFKTVYAFGDSFTDTGNTHSTTGPYSFGYVSSPPYGATFFHRSTNRYSDGRLVVDFLADRLSLPSFLPPYLSLAAAGAPPAAEDGRHAAAAAHGVNFAVAGATAIEHEFFERNNLTVDITPQSIMTELGWFEAYLRRSPPETRAAVGDALFWVGEIGANDYAYSFMAADTIRQEQIRTMAVDRVTTFVEALLKKGAKYIIVQGLPLTGCLPLTMTLARPEDRDNISCVASVNKQSRAHNRHLLAGLRRLRQKYPAAVIAYADYAAAHLAVMRSPARYGFTEPFKTCCGAGGGAYNFEIFSTCGSPEVTTACSSPAKYVNWDGVHMTEAMYKAVAGMFFQDGSGRYCSPPFSAVLDRKTKGH</sequence>
<dbReference type="eggNOG" id="ENOG502QSMM">
    <property type="taxonomic scope" value="Eukaryota"/>
</dbReference>
<dbReference type="PANTHER" id="PTHR22835:SF557">
    <property type="entry name" value="LIPASE_HYDROLASE FAMILY PROTEIN, PUTATIVE, EXPRESSED-RELATED"/>
    <property type="match status" value="1"/>
</dbReference>
<dbReference type="STRING" id="77586.A0A0D9W1A6"/>
<dbReference type="SUPFAM" id="SSF52266">
    <property type="entry name" value="SGNH hydrolase"/>
    <property type="match status" value="1"/>
</dbReference>
<dbReference type="InterPro" id="IPR035669">
    <property type="entry name" value="SGNH_plant_lipase-like"/>
</dbReference>
<comment type="similarity">
    <text evidence="1">Belongs to the 'GDSL' lipolytic enzyme family.</text>
</comment>
<dbReference type="GO" id="GO:0006631">
    <property type="term" value="P:fatty acid metabolic process"/>
    <property type="evidence" value="ECO:0007669"/>
    <property type="project" value="EnsemblPlants"/>
</dbReference>
<keyword evidence="7" id="KW-1185">Reference proteome</keyword>
<dbReference type="AlphaFoldDB" id="A0A0D9W1A6"/>
<dbReference type="Gene3D" id="3.40.50.1110">
    <property type="entry name" value="SGNH hydrolase"/>
    <property type="match status" value="1"/>
</dbReference>
<dbReference type="Proteomes" id="UP000032180">
    <property type="component" value="Chromosome 3"/>
</dbReference>
<accession>A0A0D9W1A6</accession>
<evidence type="ECO:0000256" key="3">
    <source>
        <dbReference type="ARBA" id="ARBA00022801"/>
    </source>
</evidence>
<dbReference type="Gramene" id="LPERR03G34730.1">
    <property type="protein sequence ID" value="LPERR03G34730.1"/>
    <property type="gene ID" value="LPERR03G34730"/>
</dbReference>
<dbReference type="Pfam" id="PF00657">
    <property type="entry name" value="Lipase_GDSL"/>
    <property type="match status" value="1"/>
</dbReference>
<dbReference type="InterPro" id="IPR001087">
    <property type="entry name" value="GDSL"/>
</dbReference>
<evidence type="ECO:0000256" key="1">
    <source>
        <dbReference type="ARBA" id="ARBA00008668"/>
    </source>
</evidence>
<dbReference type="PANTHER" id="PTHR22835">
    <property type="entry name" value="ZINC FINGER FYVE DOMAIN CONTAINING PROTEIN"/>
    <property type="match status" value="1"/>
</dbReference>
<evidence type="ECO:0000256" key="4">
    <source>
        <dbReference type="ARBA" id="ARBA00023180"/>
    </source>
</evidence>